<evidence type="ECO:0000313" key="2">
    <source>
        <dbReference type="Proteomes" id="UP000483820"/>
    </source>
</evidence>
<dbReference type="RefSeq" id="XP_053588093.1">
    <property type="nucleotide sequence ID" value="XM_053728516.1"/>
</dbReference>
<protein>
    <submittedName>
        <fullName evidence="1">Uncharacterized protein</fullName>
    </submittedName>
</protein>
<gene>
    <name evidence="1" type="ORF">GCK72_011528</name>
</gene>
<organism evidence="1 2">
    <name type="scientific">Caenorhabditis remanei</name>
    <name type="common">Caenorhabditis vulgaris</name>
    <dbReference type="NCBI Taxonomy" id="31234"/>
    <lineage>
        <taxon>Eukaryota</taxon>
        <taxon>Metazoa</taxon>
        <taxon>Ecdysozoa</taxon>
        <taxon>Nematoda</taxon>
        <taxon>Chromadorea</taxon>
        <taxon>Rhabditida</taxon>
        <taxon>Rhabditina</taxon>
        <taxon>Rhabditomorpha</taxon>
        <taxon>Rhabditoidea</taxon>
        <taxon>Rhabditidae</taxon>
        <taxon>Peloderinae</taxon>
        <taxon>Caenorhabditis</taxon>
    </lineage>
</organism>
<dbReference type="KEGG" id="crq:GCK72_011528"/>
<evidence type="ECO:0000313" key="1">
    <source>
        <dbReference type="EMBL" id="KAF1763262.1"/>
    </source>
</evidence>
<dbReference type="AlphaFoldDB" id="A0A6A5HA47"/>
<dbReference type="CTD" id="78775231"/>
<name>A0A6A5HA47_CAERE</name>
<reference evidence="1 2" key="1">
    <citation type="submission" date="2019-12" db="EMBL/GenBank/DDBJ databases">
        <title>Chromosome-level assembly of the Caenorhabditis remanei genome.</title>
        <authorList>
            <person name="Teterina A.A."/>
            <person name="Willis J.H."/>
            <person name="Phillips P.C."/>
        </authorList>
    </citation>
    <scope>NUCLEOTIDE SEQUENCE [LARGE SCALE GENOMIC DNA]</scope>
    <source>
        <strain evidence="1 2">PX506</strain>
        <tissue evidence="1">Whole organism</tissue>
    </source>
</reference>
<accession>A0A6A5HA47</accession>
<dbReference type="GeneID" id="78775231"/>
<sequence>MMPAVKRAHTEPDLVDYGEYVPFQKYAELYQYVARLSKLVNELLVGIIETDPKKLWETIADTCECIPDLPPIEEPMIIDDVFPNGTNASPKPLSYASVAAKPPVDPYEIAKAASILLDKSSRVVVEKMLDNKDDPAQEKSDLLFFTEFAKANNLPQPSEAHRHPSKSNYRPLKLQFASRTDRDKFLHGYYKRRLSDDSLSKLPITTRARRDLTKIKLEKLYESRKFVYEENKKAGVSEFIMYDIGYKINANPQPFS</sequence>
<proteinExistence type="predicted"/>
<comment type="caution">
    <text evidence="1">The sequence shown here is derived from an EMBL/GenBank/DDBJ whole genome shotgun (WGS) entry which is preliminary data.</text>
</comment>
<dbReference type="Proteomes" id="UP000483820">
    <property type="component" value="Chromosome III"/>
</dbReference>
<dbReference type="EMBL" id="WUAV01000003">
    <property type="protein sequence ID" value="KAF1763262.1"/>
    <property type="molecule type" value="Genomic_DNA"/>
</dbReference>